<sequence>MLIYFSFQYQAIMPPIFEILQKDCAGRIGRLETRHGIIETPTIMPVVNPNIQTIKPSELRKFGAQIIITNSYIIYRRPDLRERALKEGLHSLIGFDGPIMTDSGSYQLSIYGEVEVNNKQIVEFQQNIGSDIGVPLDIPTPPDVSRMRAESELEQTIAREKEALGSRKDMLLAAPIQGSNFADLREKCARELSLLDFDVYPLGAVVPLMESYRFSELVDVIVASKKGLSPAAPVHLFGAGHPMMFSLAVALGCDLFDSASYALYAKDGRYMTTRGTYHIENLQYLPCSCPICSSLSARELFESEKREELLARHNLYVTFEEIRVVKQAIQEGSLWELVENRCRAHPQLLSGLKRALSRHSGWIETIQPLSRSTFFYSGPESSLRPEVLRHRNKLKNLNIDGKVLIRNKRLENEDEFDRVFDFKPPFGPYPLELKETFPFNAEIVDEPDHESLTVALQNTLHLIELNPDSEFTILLDSLPGHPLIKEINNLNSYR</sequence>
<keyword evidence="3 6" id="KW-0819">tRNA processing</keyword>
<keyword evidence="1 6" id="KW-0328">Glycosyltransferase</keyword>
<evidence type="ECO:0000259" key="7">
    <source>
        <dbReference type="Pfam" id="PF01702"/>
    </source>
</evidence>
<evidence type="ECO:0000256" key="6">
    <source>
        <dbReference type="HAMAP-Rule" id="MF_01634"/>
    </source>
</evidence>
<evidence type="ECO:0000256" key="4">
    <source>
        <dbReference type="ARBA" id="ARBA00022723"/>
    </source>
</evidence>
<keyword evidence="2 6" id="KW-0808">Transferase</keyword>
<evidence type="ECO:0000313" key="8">
    <source>
        <dbReference type="EMBL" id="KPQ41726.1"/>
    </source>
</evidence>
<gene>
    <name evidence="8" type="primary">tgt_2</name>
    <name evidence="6" type="synonym">tgtA</name>
    <name evidence="8" type="ORF">MPEBLZ_03754</name>
</gene>
<comment type="caution">
    <text evidence="8">The sequence shown here is derived from an EMBL/GenBank/DDBJ whole genome shotgun (WGS) entry which is preliminary data.</text>
</comment>
<dbReference type="NCBIfam" id="TIGR00449">
    <property type="entry name" value="tgt_general"/>
    <property type="match status" value="1"/>
</dbReference>
<dbReference type="GO" id="GO:0008270">
    <property type="term" value="F:zinc ion binding"/>
    <property type="evidence" value="ECO:0007669"/>
    <property type="project" value="UniProtKB-UniRule"/>
</dbReference>
<dbReference type="SUPFAM" id="SSF88802">
    <property type="entry name" value="Pre-PUA domain"/>
    <property type="match status" value="1"/>
</dbReference>
<comment type="catalytic activity">
    <reaction evidence="6">
        <text>guanosine(15) in tRNA + 7-cyano-7-carbaguanine = 7-cyano-7-carbaguanosine(15) in tRNA + guanine</text>
        <dbReference type="Rhea" id="RHEA:43164"/>
        <dbReference type="Rhea" id="RHEA-COMP:10371"/>
        <dbReference type="Rhea" id="RHEA-COMP:10372"/>
        <dbReference type="ChEBI" id="CHEBI:16235"/>
        <dbReference type="ChEBI" id="CHEBI:45075"/>
        <dbReference type="ChEBI" id="CHEBI:74269"/>
        <dbReference type="ChEBI" id="CHEBI:82850"/>
        <dbReference type="EC" id="2.4.2.48"/>
    </reaction>
</comment>
<dbReference type="InterPro" id="IPR002616">
    <property type="entry name" value="tRNA_ribo_trans-like"/>
</dbReference>
<feature type="binding site" evidence="6">
    <location>
        <position position="289"/>
    </location>
    <ligand>
        <name>Zn(2+)</name>
        <dbReference type="ChEBI" id="CHEBI:29105"/>
    </ligand>
</feature>
<comment type="function">
    <text evidence="6">Exchanges the guanine residue with 7-cyano-7-deazaguanine (preQ0) at position 15 in the dihydrouridine loop (D-loop) of archaeal tRNAs.</text>
</comment>
<evidence type="ECO:0000313" key="9">
    <source>
        <dbReference type="Proteomes" id="UP000050360"/>
    </source>
</evidence>
<dbReference type="InterPro" id="IPR036511">
    <property type="entry name" value="TGT-like_sf"/>
</dbReference>
<dbReference type="EC" id="2.4.2.48" evidence="6"/>
<keyword evidence="5 6" id="KW-0862">Zinc</keyword>
<dbReference type="AlphaFoldDB" id="A0A0P8ACC2"/>
<dbReference type="HAMAP" id="MF_01634">
    <property type="entry name" value="TgtA_arch"/>
    <property type="match status" value="1"/>
</dbReference>
<dbReference type="PATRIC" id="fig|1719120.3.peg.4081"/>
<dbReference type="InterPro" id="IPR050076">
    <property type="entry name" value="ArchSynthase1/Queuine_TRR"/>
</dbReference>
<keyword evidence="4 6" id="KW-0479">Metal-binding</keyword>
<dbReference type="Proteomes" id="UP000050360">
    <property type="component" value="Unassembled WGS sequence"/>
</dbReference>
<dbReference type="SUPFAM" id="SSF51713">
    <property type="entry name" value="tRNA-guanine transglycosylase"/>
    <property type="match status" value="1"/>
</dbReference>
<reference evidence="8 9" key="1">
    <citation type="submission" date="2015-09" db="EMBL/GenBank/DDBJ databases">
        <title>A metagenomics-based metabolic model of nitrate-dependent anaerobic oxidation of methane by Methanoperedens-like archaea.</title>
        <authorList>
            <person name="Arshad A."/>
            <person name="Speth D.R."/>
            <person name="De Graaf R.M."/>
            <person name="Op Den Camp H.J."/>
            <person name="Jetten M.S."/>
            <person name="Welte C.U."/>
        </authorList>
    </citation>
    <scope>NUCLEOTIDE SEQUENCE [LARGE SCALE GENOMIC DNA]</scope>
</reference>
<protein>
    <recommendedName>
        <fullName evidence="6">tRNA-guanine(15) transglycosylase</fullName>
        <ecNumber evidence="6">2.4.2.48</ecNumber>
    </recommendedName>
    <alternativeName>
        <fullName evidence="6">7-cyano-7-deazaguanine tRNA-ribosyltransferase</fullName>
    </alternativeName>
    <alternativeName>
        <fullName evidence="6">Archaeal tRNA-guanine transglycosylase</fullName>
    </alternativeName>
</protein>
<accession>A0A0P8ACC2</accession>
<dbReference type="Gene3D" id="3.20.20.105">
    <property type="entry name" value="Queuine tRNA-ribosyltransferase-like"/>
    <property type="match status" value="1"/>
</dbReference>
<feature type="binding site" evidence="6">
    <location>
        <position position="287"/>
    </location>
    <ligand>
        <name>Zn(2+)</name>
        <dbReference type="ChEBI" id="CHEBI:29105"/>
    </ligand>
</feature>
<comment type="cofactor">
    <cofactor evidence="6">
        <name>Zn(2+)</name>
        <dbReference type="ChEBI" id="CHEBI:29105"/>
    </cofactor>
    <text evidence="6">Binds 1 zinc ion per subunit.</text>
</comment>
<comment type="pathway">
    <text evidence="6">tRNA modification; archaeosine-tRNA biosynthesis.</text>
</comment>
<name>A0A0P8ACC2_9EURY</name>
<evidence type="ECO:0000256" key="1">
    <source>
        <dbReference type="ARBA" id="ARBA00022676"/>
    </source>
</evidence>
<feature type="binding site" evidence="6">
    <location>
        <position position="204"/>
    </location>
    <ligand>
        <name>substrate</name>
    </ligand>
</feature>
<dbReference type="PANTHER" id="PTHR46499:SF1">
    <property type="entry name" value="QUEUINE TRNA-RIBOSYLTRANSFERASE"/>
    <property type="match status" value="1"/>
</dbReference>
<feature type="domain" description="tRNA-guanine(15) transglycosylase-like" evidence="7">
    <location>
        <begin position="25"/>
        <end position="346"/>
    </location>
</feature>
<dbReference type="GO" id="GO:0005737">
    <property type="term" value="C:cytoplasm"/>
    <property type="evidence" value="ECO:0007669"/>
    <property type="project" value="TreeGrafter"/>
</dbReference>
<proteinExistence type="inferred from homology"/>
<dbReference type="NCBIfam" id="TIGR00432">
    <property type="entry name" value="arcsn_tRNA_tgt"/>
    <property type="match status" value="1"/>
</dbReference>
<evidence type="ECO:0000256" key="2">
    <source>
        <dbReference type="ARBA" id="ARBA00022679"/>
    </source>
</evidence>
<dbReference type="GO" id="GO:0002099">
    <property type="term" value="P:tRNA wobble guanine modification"/>
    <property type="evidence" value="ECO:0007669"/>
    <property type="project" value="TreeGrafter"/>
</dbReference>
<feature type="binding site" evidence="6">
    <location>
        <position position="292"/>
    </location>
    <ligand>
        <name>Zn(2+)</name>
        <dbReference type="ChEBI" id="CHEBI:29105"/>
    </ligand>
</feature>
<dbReference type="UniPathway" id="UPA00393"/>
<dbReference type="Pfam" id="PF01702">
    <property type="entry name" value="TGT"/>
    <property type="match status" value="1"/>
</dbReference>
<evidence type="ECO:0000256" key="5">
    <source>
        <dbReference type="ARBA" id="ARBA00022833"/>
    </source>
</evidence>
<organism evidence="8 9">
    <name type="scientific">Candidatus Methanoperedens nitratireducens</name>
    <dbReference type="NCBI Taxonomy" id="1392998"/>
    <lineage>
        <taxon>Archaea</taxon>
        <taxon>Methanobacteriati</taxon>
        <taxon>Methanobacteriota</taxon>
        <taxon>Stenosarchaea group</taxon>
        <taxon>Methanomicrobia</taxon>
        <taxon>Methanosarcinales</taxon>
        <taxon>ANME-2 cluster</taxon>
        <taxon>Candidatus Methanoperedentaceae</taxon>
        <taxon>Candidatus Methanoperedens</taxon>
    </lineage>
</organism>
<comment type="similarity">
    <text evidence="6">Belongs to the archaeosine tRNA-ribosyltransferase family.</text>
</comment>
<feature type="active site" description="Nucleophile" evidence="6">
    <location>
        <position position="102"/>
    </location>
</feature>
<feature type="binding site" evidence="6">
    <location>
        <position position="137"/>
    </location>
    <ligand>
        <name>substrate</name>
    </ligand>
</feature>
<evidence type="ECO:0000256" key="3">
    <source>
        <dbReference type="ARBA" id="ARBA00022694"/>
    </source>
</evidence>
<dbReference type="InterPro" id="IPR004804">
    <property type="entry name" value="TgtA"/>
</dbReference>
<dbReference type="PANTHER" id="PTHR46499">
    <property type="entry name" value="QUEUINE TRNA-RIBOSYLTRANSFERASE"/>
    <property type="match status" value="1"/>
</dbReference>
<dbReference type="EMBL" id="LKCM01000311">
    <property type="protein sequence ID" value="KPQ41726.1"/>
    <property type="molecule type" value="Genomic_DNA"/>
</dbReference>
<dbReference type="GO" id="GO:0016763">
    <property type="term" value="F:pentosyltransferase activity"/>
    <property type="evidence" value="ECO:0007669"/>
    <property type="project" value="UniProtKB-UniRule"/>
</dbReference>